<proteinExistence type="predicted"/>
<protein>
    <submittedName>
        <fullName evidence="3">Uncharacterized protein</fullName>
    </submittedName>
</protein>
<feature type="compositionally biased region" description="Polar residues" evidence="1">
    <location>
        <begin position="19"/>
        <end position="31"/>
    </location>
</feature>
<feature type="compositionally biased region" description="Low complexity" evidence="1">
    <location>
        <begin position="299"/>
        <end position="308"/>
    </location>
</feature>
<keyword evidence="2" id="KW-1185">Reference proteome</keyword>
<feature type="region of interest" description="Disordered" evidence="1">
    <location>
        <begin position="275"/>
        <end position="308"/>
    </location>
</feature>
<organism evidence="2 3">
    <name type="scientific">Romanomermis culicivorax</name>
    <name type="common">Nematode worm</name>
    <dbReference type="NCBI Taxonomy" id="13658"/>
    <lineage>
        <taxon>Eukaryota</taxon>
        <taxon>Metazoa</taxon>
        <taxon>Ecdysozoa</taxon>
        <taxon>Nematoda</taxon>
        <taxon>Enoplea</taxon>
        <taxon>Dorylaimia</taxon>
        <taxon>Mermithida</taxon>
        <taxon>Mermithoidea</taxon>
        <taxon>Mermithidae</taxon>
        <taxon>Romanomermis</taxon>
    </lineage>
</organism>
<dbReference type="AlphaFoldDB" id="A0A915JKU8"/>
<accession>A0A915JKU8</accession>
<reference evidence="3" key="1">
    <citation type="submission" date="2022-11" db="UniProtKB">
        <authorList>
            <consortium name="WormBaseParasite"/>
        </authorList>
    </citation>
    <scope>IDENTIFICATION</scope>
</reference>
<evidence type="ECO:0000256" key="1">
    <source>
        <dbReference type="SAM" id="MobiDB-lite"/>
    </source>
</evidence>
<evidence type="ECO:0000313" key="3">
    <source>
        <dbReference type="WBParaSite" id="nRc.2.0.1.t26795-RA"/>
    </source>
</evidence>
<feature type="region of interest" description="Disordered" evidence="1">
    <location>
        <begin position="1"/>
        <end position="32"/>
    </location>
</feature>
<feature type="compositionally biased region" description="Basic and acidic residues" evidence="1">
    <location>
        <begin position="1"/>
        <end position="13"/>
    </location>
</feature>
<feature type="compositionally biased region" description="Basic and acidic residues" evidence="1">
    <location>
        <begin position="58"/>
        <end position="71"/>
    </location>
</feature>
<feature type="compositionally biased region" description="Low complexity" evidence="1">
    <location>
        <begin position="72"/>
        <end position="83"/>
    </location>
</feature>
<name>A0A915JKU8_ROMCU</name>
<evidence type="ECO:0000313" key="2">
    <source>
        <dbReference type="Proteomes" id="UP000887565"/>
    </source>
</evidence>
<sequence length="403" mass="45566">MFKKDEQERRSTEYKLSPYANNGSDFSTKKTYNLEEVRSYIRIDDDYHLNFDKCNRESSDRQFDHNQETSSEKQTASSSSSASEITNDENEKNVERKTSGIDKSVAERNSSTVKRANSRRDSTSDPQEISCDKRLKRKCSGESKVDQSVDEDFRRRSESFGSRKKNVIFLTLTNRNSSFSYGEYVTIDNSIKTEPLSKSVVADRRDDHQCSKSLTDMGDSSPASLSSSCMAETFQRSCSLEQSIINDSTKKDVEKIIDTMPCANRTTILADVHVSSTSNDTSDDEILQRQQRSVRKTSESSSSPKTLSYTKLDETLQLHKNLNLNCFESQSLSKKSNYVNNCRKPPAFSFSNRSISASMLENLLVVDASNLRQIFLQQEKQKRKTGQTSSGANFTIKTVLAAN</sequence>
<dbReference type="WBParaSite" id="nRc.2.0.1.t26795-RA">
    <property type="protein sequence ID" value="nRc.2.0.1.t26795-RA"/>
    <property type="gene ID" value="nRc.2.0.1.g26795"/>
</dbReference>
<dbReference type="Proteomes" id="UP000887565">
    <property type="component" value="Unplaced"/>
</dbReference>
<feature type="compositionally biased region" description="Basic and acidic residues" evidence="1">
    <location>
        <begin position="89"/>
        <end position="106"/>
    </location>
</feature>
<feature type="region of interest" description="Disordered" evidence="1">
    <location>
        <begin position="58"/>
        <end position="132"/>
    </location>
</feature>